<protein>
    <recommendedName>
        <fullName evidence="3">Translocation protein SEC62</fullName>
    </recommendedName>
</protein>
<dbReference type="OrthoDB" id="200187at2759"/>
<reference evidence="13" key="1">
    <citation type="submission" date="2013-07" db="EMBL/GenBank/DDBJ databases">
        <title>The Genome Sequence of Cryptococcus dejecticola CBS10117.</title>
        <authorList>
            <consortium name="The Broad Institute Genome Sequencing Platform"/>
            <person name="Cuomo C."/>
            <person name="Litvintseva A."/>
            <person name="Chen Y."/>
            <person name="Heitman J."/>
            <person name="Sun S."/>
            <person name="Springer D."/>
            <person name="Dromer F."/>
            <person name="Young S.K."/>
            <person name="Zeng Q."/>
            <person name="Gargeya S."/>
            <person name="Fitzgerald M."/>
            <person name="Abouelleil A."/>
            <person name="Alvarado L."/>
            <person name="Berlin A.M."/>
            <person name="Chapman S.B."/>
            <person name="Dewar J."/>
            <person name="Goldberg J."/>
            <person name="Griggs A."/>
            <person name="Gujja S."/>
            <person name="Hansen M."/>
            <person name="Howarth C."/>
            <person name="Imamovic A."/>
            <person name="Larimer J."/>
            <person name="McCowan C."/>
            <person name="Murphy C."/>
            <person name="Pearson M."/>
            <person name="Priest M."/>
            <person name="Roberts A."/>
            <person name="Saif S."/>
            <person name="Shea T."/>
            <person name="Sykes S."/>
            <person name="Wortman J."/>
            <person name="Nusbaum C."/>
            <person name="Birren B."/>
        </authorList>
    </citation>
    <scope>NUCLEOTIDE SEQUENCE [LARGE SCALE GENOMIC DNA]</scope>
    <source>
        <strain evidence="13">CBS 10117</strain>
    </source>
</reference>
<dbReference type="GO" id="GO:0031204">
    <property type="term" value="P:post-translational protein targeting to membrane, translocation"/>
    <property type="evidence" value="ECO:0007669"/>
    <property type="project" value="TreeGrafter"/>
</dbReference>
<evidence type="ECO:0000256" key="11">
    <source>
        <dbReference type="SAM" id="MobiDB-lite"/>
    </source>
</evidence>
<dbReference type="NCBIfam" id="TIGR00869">
    <property type="entry name" value="sec62"/>
    <property type="match status" value="1"/>
</dbReference>
<organism evidence="13">
    <name type="scientific">Kwoniella dejecticola CBS 10117</name>
    <dbReference type="NCBI Taxonomy" id="1296121"/>
    <lineage>
        <taxon>Eukaryota</taxon>
        <taxon>Fungi</taxon>
        <taxon>Dikarya</taxon>
        <taxon>Basidiomycota</taxon>
        <taxon>Agaricomycotina</taxon>
        <taxon>Tremellomycetes</taxon>
        <taxon>Tremellales</taxon>
        <taxon>Cryptococcaceae</taxon>
        <taxon>Kwoniella</taxon>
    </lineage>
</organism>
<dbReference type="EMBL" id="CP144533">
    <property type="protein sequence ID" value="WWC61484.1"/>
    <property type="molecule type" value="Genomic_DNA"/>
</dbReference>
<dbReference type="KEGG" id="kdj:28967786"/>
<evidence type="ECO:0000256" key="7">
    <source>
        <dbReference type="ARBA" id="ARBA00022927"/>
    </source>
</evidence>
<dbReference type="EMBL" id="KI894030">
    <property type="protein sequence ID" value="OBR86363.1"/>
    <property type="molecule type" value="Genomic_DNA"/>
</dbReference>
<keyword evidence="6" id="KW-0256">Endoplasmic reticulum</keyword>
<reference evidence="14" key="3">
    <citation type="submission" date="2024-02" db="EMBL/GenBank/DDBJ databases">
        <title>Comparative genomics of Cryptococcus and Kwoniella reveals pathogenesis evolution and contrasting modes of karyotype evolution via chromosome fusion or intercentromeric recombination.</title>
        <authorList>
            <person name="Coelho M.A."/>
            <person name="David-Palma M."/>
            <person name="Shea T."/>
            <person name="Bowers K."/>
            <person name="McGinley-Smith S."/>
            <person name="Mohammad A.W."/>
            <person name="Gnirke A."/>
            <person name="Yurkov A.M."/>
            <person name="Nowrousian M."/>
            <person name="Sun S."/>
            <person name="Cuomo C.A."/>
            <person name="Heitman J."/>
        </authorList>
    </citation>
    <scope>NUCLEOTIDE SEQUENCE</scope>
    <source>
        <strain evidence="14">CBS 10117</strain>
    </source>
</reference>
<dbReference type="Pfam" id="PF03839">
    <property type="entry name" value="Sec62"/>
    <property type="match status" value="1"/>
</dbReference>
<keyword evidence="5 12" id="KW-0812">Transmembrane</keyword>
<sequence>MAGPADATPVVEAQKRADPELKNVVEFLRGKHGPKVRRGILNGKRVDYFKGKTAIRTLLSPQYQKLKKVPKLETEEEAKALMVKLLPHAFFLKTDRPVPAVPPPAGTPKTLQLSPQQAFDEPSYYTWFYDGSPLYTILGGAAMVVIMLAGVMFPLWPIKLRIGVWYLSIGVLILVGLFIVLAIVRLIFWCITVLSMKRAIWIYPNLFEDVGFFDSFRPGWAYDEPKKKLKKKAPGAKSSANKKSKSSPPATAAREDSIEDFSKAAGAGEPPSGSAGSPTEAGATGAEITPNPASTAELRSRQAASIEEIDDDQS</sequence>
<evidence type="ECO:0000256" key="12">
    <source>
        <dbReference type="SAM" id="Phobius"/>
    </source>
</evidence>
<keyword evidence="10 12" id="KW-0472">Membrane</keyword>
<evidence type="ECO:0000313" key="15">
    <source>
        <dbReference type="Proteomes" id="UP000078595"/>
    </source>
</evidence>
<evidence type="ECO:0000256" key="4">
    <source>
        <dbReference type="ARBA" id="ARBA00022448"/>
    </source>
</evidence>
<proteinExistence type="inferred from homology"/>
<evidence type="ECO:0000256" key="8">
    <source>
        <dbReference type="ARBA" id="ARBA00022989"/>
    </source>
</evidence>
<dbReference type="AlphaFoldDB" id="A0A1A6A8I3"/>
<evidence type="ECO:0000313" key="14">
    <source>
        <dbReference type="EMBL" id="WWC61484.1"/>
    </source>
</evidence>
<accession>A0A1A6A8I3</accession>
<dbReference type="InterPro" id="IPR004728">
    <property type="entry name" value="Sec62"/>
</dbReference>
<feature type="region of interest" description="Disordered" evidence="11">
    <location>
        <begin position="231"/>
        <end position="314"/>
    </location>
</feature>
<evidence type="ECO:0000256" key="9">
    <source>
        <dbReference type="ARBA" id="ARBA00023010"/>
    </source>
</evidence>
<evidence type="ECO:0000256" key="1">
    <source>
        <dbReference type="ARBA" id="ARBA00004477"/>
    </source>
</evidence>
<keyword evidence="8 12" id="KW-1133">Transmembrane helix</keyword>
<feature type="transmembrane region" description="Helical" evidence="12">
    <location>
        <begin position="164"/>
        <end position="188"/>
    </location>
</feature>
<keyword evidence="7" id="KW-0653">Protein transport</keyword>
<evidence type="ECO:0000256" key="10">
    <source>
        <dbReference type="ARBA" id="ARBA00023136"/>
    </source>
</evidence>
<dbReference type="Proteomes" id="UP000078595">
    <property type="component" value="Chromosome 4"/>
</dbReference>
<comment type="subcellular location">
    <subcellularLocation>
        <location evidence="1">Endoplasmic reticulum membrane</location>
        <topology evidence="1">Multi-pass membrane protein</topology>
    </subcellularLocation>
</comment>
<dbReference type="STRING" id="1296121.A0A1A6A8I3"/>
<dbReference type="GeneID" id="28967786"/>
<feature type="compositionally biased region" description="Basic residues" evidence="11">
    <location>
        <begin position="231"/>
        <end position="245"/>
    </location>
</feature>
<feature type="transmembrane region" description="Helical" evidence="12">
    <location>
        <begin position="134"/>
        <end position="158"/>
    </location>
</feature>
<dbReference type="PANTHER" id="PTHR12443">
    <property type="entry name" value="TRANSLOCATION PROTEIN SEC62"/>
    <property type="match status" value="1"/>
</dbReference>
<name>A0A1A6A8I3_9TREE</name>
<evidence type="ECO:0000256" key="6">
    <source>
        <dbReference type="ARBA" id="ARBA00022824"/>
    </source>
</evidence>
<keyword evidence="9" id="KW-0811">Translocation</keyword>
<dbReference type="RefSeq" id="XP_018264205.1">
    <property type="nucleotide sequence ID" value="XM_018407397.1"/>
</dbReference>
<reference evidence="14" key="2">
    <citation type="submission" date="2013-07" db="EMBL/GenBank/DDBJ databases">
        <authorList>
            <consortium name="The Broad Institute Genome Sequencing Platform"/>
            <person name="Cuomo C."/>
            <person name="Litvintseva A."/>
            <person name="Chen Y."/>
            <person name="Heitman J."/>
            <person name="Sun S."/>
            <person name="Springer D."/>
            <person name="Dromer F."/>
            <person name="Young S.K."/>
            <person name="Zeng Q."/>
            <person name="Gargeya S."/>
            <person name="Fitzgerald M."/>
            <person name="Abouelleil A."/>
            <person name="Alvarado L."/>
            <person name="Berlin A.M."/>
            <person name="Chapman S.B."/>
            <person name="Dewar J."/>
            <person name="Goldberg J."/>
            <person name="Griggs A."/>
            <person name="Gujja S."/>
            <person name="Hansen M."/>
            <person name="Howarth C."/>
            <person name="Imamovic A."/>
            <person name="Larimer J."/>
            <person name="McCowan C."/>
            <person name="Murphy C."/>
            <person name="Pearson M."/>
            <person name="Priest M."/>
            <person name="Roberts A."/>
            <person name="Saif S."/>
            <person name="Shea T."/>
            <person name="Sykes S."/>
            <person name="Wortman J."/>
            <person name="Nusbaum C."/>
            <person name="Birren B."/>
        </authorList>
    </citation>
    <scope>NUCLEOTIDE SEQUENCE</scope>
    <source>
        <strain evidence="14">CBS 10117</strain>
    </source>
</reference>
<dbReference type="VEuPathDB" id="FungiDB:I303_04087"/>
<comment type="similarity">
    <text evidence="2">Belongs to the SEC62 family.</text>
</comment>
<dbReference type="PANTHER" id="PTHR12443:SF9">
    <property type="entry name" value="TRANSLOCATION PROTEIN SEC62"/>
    <property type="match status" value="1"/>
</dbReference>
<keyword evidence="15" id="KW-1185">Reference proteome</keyword>
<evidence type="ECO:0000256" key="5">
    <source>
        <dbReference type="ARBA" id="ARBA00022692"/>
    </source>
</evidence>
<evidence type="ECO:0000313" key="13">
    <source>
        <dbReference type="EMBL" id="OBR86363.1"/>
    </source>
</evidence>
<evidence type="ECO:0000256" key="3">
    <source>
        <dbReference type="ARBA" id="ARBA00021257"/>
    </source>
</evidence>
<gene>
    <name evidence="13" type="ORF">I303_04087</name>
    <name evidence="14" type="ORF">I303_104068</name>
</gene>
<dbReference type="GO" id="GO:0005789">
    <property type="term" value="C:endoplasmic reticulum membrane"/>
    <property type="evidence" value="ECO:0007669"/>
    <property type="project" value="UniProtKB-SubCell"/>
</dbReference>
<feature type="compositionally biased region" description="Low complexity" evidence="11">
    <location>
        <begin position="264"/>
        <end position="287"/>
    </location>
</feature>
<evidence type="ECO:0000256" key="2">
    <source>
        <dbReference type="ARBA" id="ARBA00010604"/>
    </source>
</evidence>
<dbReference type="InterPro" id="IPR011553">
    <property type="entry name" value="Sec62_asco"/>
</dbReference>
<keyword evidence="4" id="KW-0813">Transport</keyword>
<feature type="compositionally biased region" description="Basic and acidic residues" evidence="11">
    <location>
        <begin position="253"/>
        <end position="262"/>
    </location>
</feature>